<keyword evidence="2" id="KW-1185">Reference proteome</keyword>
<evidence type="ECO:0000313" key="2">
    <source>
        <dbReference type="Proteomes" id="UP000257109"/>
    </source>
</evidence>
<comment type="caution">
    <text evidence="1">The sequence shown here is derived from an EMBL/GenBank/DDBJ whole genome shotgun (WGS) entry which is preliminary data.</text>
</comment>
<evidence type="ECO:0000313" key="1">
    <source>
        <dbReference type="EMBL" id="RDX98845.1"/>
    </source>
</evidence>
<feature type="non-terminal residue" evidence="1">
    <location>
        <position position="1"/>
    </location>
</feature>
<organism evidence="1 2">
    <name type="scientific">Mucuna pruriens</name>
    <name type="common">Velvet bean</name>
    <name type="synonym">Dolichos pruriens</name>
    <dbReference type="NCBI Taxonomy" id="157652"/>
    <lineage>
        <taxon>Eukaryota</taxon>
        <taxon>Viridiplantae</taxon>
        <taxon>Streptophyta</taxon>
        <taxon>Embryophyta</taxon>
        <taxon>Tracheophyta</taxon>
        <taxon>Spermatophyta</taxon>
        <taxon>Magnoliopsida</taxon>
        <taxon>eudicotyledons</taxon>
        <taxon>Gunneridae</taxon>
        <taxon>Pentapetalae</taxon>
        <taxon>rosids</taxon>
        <taxon>fabids</taxon>
        <taxon>Fabales</taxon>
        <taxon>Fabaceae</taxon>
        <taxon>Papilionoideae</taxon>
        <taxon>50 kb inversion clade</taxon>
        <taxon>NPAAA clade</taxon>
        <taxon>indigoferoid/millettioid clade</taxon>
        <taxon>Phaseoleae</taxon>
        <taxon>Mucuna</taxon>
    </lineage>
</organism>
<dbReference type="Proteomes" id="UP000257109">
    <property type="component" value="Unassembled WGS sequence"/>
</dbReference>
<protein>
    <submittedName>
        <fullName evidence="1">Uncharacterized protein</fullName>
    </submittedName>
</protein>
<proteinExistence type="predicted"/>
<name>A0A371H7R1_MUCPR</name>
<reference evidence="1" key="1">
    <citation type="submission" date="2018-05" db="EMBL/GenBank/DDBJ databases">
        <title>Draft genome of Mucuna pruriens seed.</title>
        <authorList>
            <person name="Nnadi N.E."/>
            <person name="Vos R."/>
            <person name="Hasami M.H."/>
            <person name="Devisetty U.K."/>
            <person name="Aguiy J.C."/>
        </authorList>
    </citation>
    <scope>NUCLEOTIDE SEQUENCE [LARGE SCALE GENOMIC DNA]</scope>
    <source>
        <strain evidence="1">JCA_2017</strain>
    </source>
</reference>
<gene>
    <name evidence="1" type="ORF">CR513_18178</name>
</gene>
<accession>A0A371H7R1</accession>
<dbReference type="EMBL" id="QJKJ01003357">
    <property type="protein sequence ID" value="RDX98845.1"/>
    <property type="molecule type" value="Genomic_DNA"/>
</dbReference>
<sequence length="352" mass="39852">MPYDNIVILDLIMDVVRVYFNMLCVFIKHRIDNYMNGCLTITVESYRRRMRHLQINKESFKPYKNPSRSNPSLLVEVIPAKVEYVPAGWSRLQVSPNKERSIPARQTRLCNANSIISNQMTDSVSKSYLDVDFKADGDSNSDVDSYLDADFKADADSYPDTDSRVDIDFKLDADLKLDANSHPSGFISAHPSEFIPAHPSGFILASRTDSTSTTSNTYANRVPPLMLFGHLWWNAVATTSNRCGKLIHIPSMNSTLVLVMVQVIDKEPTSPKNVIPAKLEAAIISNPSKLHAYDPKIDRIFHRLLRNPRCKIDRDYEITNSDFGVGISQFRLDNMANNDKTLKELTTLDIIY</sequence>
<dbReference type="AlphaFoldDB" id="A0A371H7R1"/>